<feature type="region of interest" description="Disordered" evidence="2">
    <location>
        <begin position="89"/>
        <end position="190"/>
    </location>
</feature>
<dbReference type="Gramene" id="PNW77509">
    <property type="protein sequence ID" value="PNW77509"/>
    <property type="gene ID" value="CHLRE_10g439700v5"/>
</dbReference>
<dbReference type="SUPFAM" id="SSF54928">
    <property type="entry name" value="RNA-binding domain, RBD"/>
    <property type="match status" value="2"/>
</dbReference>
<dbReference type="CDD" id="cd12459">
    <property type="entry name" value="RRM1_CID8_like"/>
    <property type="match status" value="1"/>
</dbReference>
<evidence type="ECO:0000313" key="4">
    <source>
        <dbReference type="EMBL" id="PNW77509.1"/>
    </source>
</evidence>
<feature type="compositionally biased region" description="Low complexity" evidence="2">
    <location>
        <begin position="131"/>
        <end position="153"/>
    </location>
</feature>
<dbReference type="InterPro" id="IPR000504">
    <property type="entry name" value="RRM_dom"/>
</dbReference>
<keyword evidence="1" id="KW-0694">RNA-binding</keyword>
<dbReference type="KEGG" id="cre:CHLRE_10g439700v5"/>
<dbReference type="STRING" id="3055.A8IIL8"/>
<feature type="compositionally biased region" description="Polar residues" evidence="2">
    <location>
        <begin position="381"/>
        <end position="397"/>
    </location>
</feature>
<feature type="domain" description="RRM" evidence="3">
    <location>
        <begin position="195"/>
        <end position="270"/>
    </location>
</feature>
<dbReference type="PANTHER" id="PTHR32343">
    <property type="entry name" value="SERINE/ARGININE-RICH SPLICING FACTOR"/>
    <property type="match status" value="1"/>
</dbReference>
<evidence type="ECO:0000313" key="5">
    <source>
        <dbReference type="Proteomes" id="UP000006906"/>
    </source>
</evidence>
<proteinExistence type="predicted"/>
<dbReference type="InterPro" id="IPR034825">
    <property type="entry name" value="CID8-like_RRM2"/>
</dbReference>
<reference evidence="4 5" key="1">
    <citation type="journal article" date="2007" name="Science">
        <title>The Chlamydomonas genome reveals the evolution of key animal and plant functions.</title>
        <authorList>
            <person name="Merchant S.S."/>
            <person name="Prochnik S.E."/>
            <person name="Vallon O."/>
            <person name="Harris E.H."/>
            <person name="Karpowicz S.J."/>
            <person name="Witman G.B."/>
            <person name="Terry A."/>
            <person name="Salamov A."/>
            <person name="Fritz-Laylin L.K."/>
            <person name="Marechal-Drouard L."/>
            <person name="Marshall W.F."/>
            <person name="Qu L.H."/>
            <person name="Nelson D.R."/>
            <person name="Sanderfoot A.A."/>
            <person name="Spalding M.H."/>
            <person name="Kapitonov V.V."/>
            <person name="Ren Q."/>
            <person name="Ferris P."/>
            <person name="Lindquist E."/>
            <person name="Shapiro H."/>
            <person name="Lucas S.M."/>
            <person name="Grimwood J."/>
            <person name="Schmutz J."/>
            <person name="Cardol P."/>
            <person name="Cerutti H."/>
            <person name="Chanfreau G."/>
            <person name="Chen C.L."/>
            <person name="Cognat V."/>
            <person name="Croft M.T."/>
            <person name="Dent R."/>
            <person name="Dutcher S."/>
            <person name="Fernandez E."/>
            <person name="Fukuzawa H."/>
            <person name="Gonzalez-Ballester D."/>
            <person name="Gonzalez-Halphen D."/>
            <person name="Hallmann A."/>
            <person name="Hanikenne M."/>
            <person name="Hippler M."/>
            <person name="Inwood W."/>
            <person name="Jabbari K."/>
            <person name="Kalanon M."/>
            <person name="Kuras R."/>
            <person name="Lefebvre P.A."/>
            <person name="Lemaire S.D."/>
            <person name="Lobanov A.V."/>
            <person name="Lohr M."/>
            <person name="Manuell A."/>
            <person name="Meier I."/>
            <person name="Mets L."/>
            <person name="Mittag M."/>
            <person name="Mittelmeier T."/>
            <person name="Moroney J.V."/>
            <person name="Moseley J."/>
            <person name="Napoli C."/>
            <person name="Nedelcu A.M."/>
            <person name="Niyogi K."/>
            <person name="Novoselov S.V."/>
            <person name="Paulsen I.T."/>
            <person name="Pazour G."/>
            <person name="Purton S."/>
            <person name="Ral J.P."/>
            <person name="Riano-Pachon D.M."/>
            <person name="Riekhof W."/>
            <person name="Rymarquis L."/>
            <person name="Schroda M."/>
            <person name="Stern D."/>
            <person name="Umen J."/>
            <person name="Willows R."/>
            <person name="Wilson N."/>
            <person name="Zimmer S.L."/>
            <person name="Allmer J."/>
            <person name="Balk J."/>
            <person name="Bisova K."/>
            <person name="Chen C.J."/>
            <person name="Elias M."/>
            <person name="Gendler K."/>
            <person name="Hauser C."/>
            <person name="Lamb M.R."/>
            <person name="Ledford H."/>
            <person name="Long J.C."/>
            <person name="Minagawa J."/>
            <person name="Page M.D."/>
            <person name="Pan J."/>
            <person name="Pootakham W."/>
            <person name="Roje S."/>
            <person name="Rose A."/>
            <person name="Stahlberg E."/>
            <person name="Terauchi A.M."/>
            <person name="Yang P."/>
            <person name="Ball S."/>
            <person name="Bowler C."/>
            <person name="Dieckmann C.L."/>
            <person name="Gladyshev V.N."/>
            <person name="Green P."/>
            <person name="Jorgensen R."/>
            <person name="Mayfield S."/>
            <person name="Mueller-Roeber B."/>
            <person name="Rajamani S."/>
            <person name="Sayre R.T."/>
            <person name="Brokstein P."/>
            <person name="Dubchak I."/>
            <person name="Goodstein D."/>
            <person name="Hornick L."/>
            <person name="Huang Y.W."/>
            <person name="Jhaveri J."/>
            <person name="Luo Y."/>
            <person name="Martinez D."/>
            <person name="Ngau W.C."/>
            <person name="Otillar B."/>
            <person name="Poliakov A."/>
            <person name="Porter A."/>
            <person name="Szajkowski L."/>
            <person name="Werner G."/>
            <person name="Zhou K."/>
            <person name="Grigoriev I.V."/>
            <person name="Rokhsar D.S."/>
            <person name="Grossman A.R."/>
        </authorList>
    </citation>
    <scope>NUCLEOTIDE SEQUENCE [LARGE SCALE GENOMIC DNA]</scope>
    <source>
        <strain evidence="5">CC-503</strain>
    </source>
</reference>
<evidence type="ECO:0000256" key="1">
    <source>
        <dbReference type="PROSITE-ProRule" id="PRU00176"/>
    </source>
</evidence>
<dbReference type="OrthoDB" id="7763451at2759"/>
<dbReference type="GeneID" id="5715955"/>
<sequence length="464" mass="49324">MLSGHGPQTQWVPVGVPYVPNGMIAPGMMAPGMVFGPAYGYASPGPISTMTTADGLRGAYAFGGMPTAVQGADEAAALAERLNELQLGARGRGPVHGPGGFTRGGLAGPSGMPGPGLQSQFYYTPGPPMQMQPQQQQQPQQQPQQLQQQQQHMGRGRQGRGGRGGMPQQHSGRGPGQQAQKKKRPQKGLEENIRRTVYISYVDCSLTEENLAAFFSDCGRILDCRICGDPNSAMRFAFIEFMDVECAAKALEKTGSVLGNSPLRVLPSKTAIMPVNQELMPRSADEVERCSRTVYAANIDKKVDKNDVKAFFESLCGKVSRIRLLGDYAHSTRIAFVEFHHAEGALAALNCSGALLGSLPIRVSPSKTPVRVDGSNKDSDGMSSSAQSVQSMPTSRPSGAGSFVAGTAPPQQVPVPGATASSESAELGAHEAEEEEDLVQEQAQPPAQQQEREALEEQPPAQQE</sequence>
<dbReference type="InParanoid" id="A8IIL8"/>
<feature type="domain" description="RRM" evidence="3">
    <location>
        <begin position="292"/>
        <end position="368"/>
    </location>
</feature>
<gene>
    <name evidence="4" type="ORF">CHLRE_10g439700v5</name>
</gene>
<dbReference type="HOGENOM" id="CLU_589699_0_0_1"/>
<feature type="compositionally biased region" description="Low complexity" evidence="2">
    <location>
        <begin position="440"/>
        <end position="449"/>
    </location>
</feature>
<dbReference type="Pfam" id="PF00076">
    <property type="entry name" value="RRM_1"/>
    <property type="match status" value="2"/>
</dbReference>
<dbReference type="SMART" id="SM00360">
    <property type="entry name" value="RRM"/>
    <property type="match status" value="2"/>
</dbReference>
<dbReference type="InterPro" id="IPR012677">
    <property type="entry name" value="Nucleotide-bd_a/b_plait_sf"/>
</dbReference>
<keyword evidence="5" id="KW-1185">Reference proteome</keyword>
<dbReference type="EMBL" id="CM008971">
    <property type="protein sequence ID" value="PNW77509.1"/>
    <property type="molecule type" value="Genomic_DNA"/>
</dbReference>
<dbReference type="CDD" id="cd12460">
    <property type="entry name" value="RRM2_CID8_like"/>
    <property type="match status" value="1"/>
</dbReference>
<dbReference type="Gene3D" id="3.30.70.330">
    <property type="match status" value="2"/>
</dbReference>
<protein>
    <recommendedName>
        <fullName evidence="3">RRM domain-containing protein</fullName>
    </recommendedName>
</protein>
<feature type="compositionally biased region" description="Gly residues" evidence="2">
    <location>
        <begin position="90"/>
        <end position="114"/>
    </location>
</feature>
<accession>A8IIL8</accession>
<organism evidence="4 5">
    <name type="scientific">Chlamydomonas reinhardtii</name>
    <name type="common">Chlamydomonas smithii</name>
    <dbReference type="NCBI Taxonomy" id="3055"/>
    <lineage>
        <taxon>Eukaryota</taxon>
        <taxon>Viridiplantae</taxon>
        <taxon>Chlorophyta</taxon>
        <taxon>core chlorophytes</taxon>
        <taxon>Chlorophyceae</taxon>
        <taxon>CS clade</taxon>
        <taxon>Chlamydomonadales</taxon>
        <taxon>Chlamydomonadaceae</taxon>
        <taxon>Chlamydomonas</taxon>
    </lineage>
</organism>
<dbReference type="PROSITE" id="PS50102">
    <property type="entry name" value="RRM"/>
    <property type="match status" value="2"/>
</dbReference>
<dbReference type="GO" id="GO:0003723">
    <property type="term" value="F:RNA binding"/>
    <property type="evidence" value="ECO:0007669"/>
    <property type="project" value="UniProtKB-UniRule"/>
</dbReference>
<dbReference type="PaxDb" id="3055-EDP05806"/>
<feature type="region of interest" description="Disordered" evidence="2">
    <location>
        <begin position="363"/>
        <end position="464"/>
    </location>
</feature>
<dbReference type="Proteomes" id="UP000006906">
    <property type="component" value="Chromosome 10"/>
</dbReference>
<dbReference type="eggNOG" id="KOG0118">
    <property type="taxonomic scope" value="Eukaryota"/>
</dbReference>
<evidence type="ECO:0000259" key="3">
    <source>
        <dbReference type="PROSITE" id="PS50102"/>
    </source>
</evidence>
<dbReference type="AlphaFoldDB" id="A8IIL8"/>
<dbReference type="InterPro" id="IPR034823">
    <property type="entry name" value="CID8-like_RRM1"/>
</dbReference>
<dbReference type="PANTHER" id="PTHR32343:SF22">
    <property type="entry name" value="LD29830P"/>
    <property type="match status" value="1"/>
</dbReference>
<dbReference type="RefSeq" id="XP_001690547.1">
    <property type="nucleotide sequence ID" value="XM_001690495.2"/>
</dbReference>
<evidence type="ECO:0000256" key="2">
    <source>
        <dbReference type="SAM" id="MobiDB-lite"/>
    </source>
</evidence>
<name>A8IIL8_CHLRE</name>
<dbReference type="InterPro" id="IPR035979">
    <property type="entry name" value="RBD_domain_sf"/>
</dbReference>